<accession>A0AAN8KLG2</accession>
<reference evidence="2 3" key="1">
    <citation type="submission" date="2024-01" db="EMBL/GenBank/DDBJ databases">
        <title>The genome of the rayed Mediterranean limpet Patella caerulea (Linnaeus, 1758).</title>
        <authorList>
            <person name="Anh-Thu Weber A."/>
            <person name="Halstead-Nussloch G."/>
        </authorList>
    </citation>
    <scope>NUCLEOTIDE SEQUENCE [LARGE SCALE GENOMIC DNA]</scope>
    <source>
        <strain evidence="2">AATW-2023a</strain>
        <tissue evidence="2">Whole specimen</tissue>
    </source>
</reference>
<proteinExistence type="predicted"/>
<dbReference type="PANTHER" id="PTHR37445">
    <property type="entry name" value="PROTEIN CBG24663"/>
    <property type="match status" value="1"/>
</dbReference>
<name>A0AAN8KLG2_PATCE</name>
<evidence type="ECO:0000313" key="2">
    <source>
        <dbReference type="EMBL" id="KAK6195003.1"/>
    </source>
</evidence>
<dbReference type="AlphaFoldDB" id="A0AAN8KLG2"/>
<keyword evidence="1" id="KW-0175">Coiled coil</keyword>
<evidence type="ECO:0000313" key="3">
    <source>
        <dbReference type="Proteomes" id="UP001347796"/>
    </source>
</evidence>
<sequence>MFVDLSAWRMIIGLYHHKIATSKCKLHKLRITKLTLLVLIVFSCLLLLSGDVESNPGPSTRQGTISRTGELVYPSESSDQGNALASLLQEIKDEISQLRNEVREMNIKEEVANIRIDIEQLRTENEEIKERLEDSENRRKERNLIFYGLEEKKIGIETTSECEQLIREDVIAKLKDVSSDSDVCIERVFRLGKKQSDKTRPILVVFNKLRDSDLILSSGRKQLKDAHVKISEDYSKRVREIRKALIPHLVEAKEANKRAFLKNDKLIIDNDVFSINMATNELSKTGSRR</sequence>
<keyword evidence="3" id="KW-1185">Reference proteome</keyword>
<evidence type="ECO:0000256" key="1">
    <source>
        <dbReference type="SAM" id="Coils"/>
    </source>
</evidence>
<dbReference type="Gene3D" id="3.30.70.1820">
    <property type="entry name" value="L1 transposable element, RRM domain"/>
    <property type="match status" value="1"/>
</dbReference>
<dbReference type="PANTHER" id="PTHR37445:SF3">
    <property type="entry name" value="ZINC FINGER PHD-TYPE DOMAIN-CONTAINING PROTEIN"/>
    <property type="match status" value="1"/>
</dbReference>
<comment type="caution">
    <text evidence="2">The sequence shown here is derived from an EMBL/GenBank/DDBJ whole genome shotgun (WGS) entry which is preliminary data.</text>
</comment>
<dbReference type="EMBL" id="JAZGQO010000001">
    <property type="protein sequence ID" value="KAK6195003.1"/>
    <property type="molecule type" value="Genomic_DNA"/>
</dbReference>
<dbReference type="Proteomes" id="UP001347796">
    <property type="component" value="Unassembled WGS sequence"/>
</dbReference>
<gene>
    <name evidence="2" type="ORF">SNE40_000524</name>
</gene>
<organism evidence="2 3">
    <name type="scientific">Patella caerulea</name>
    <name type="common">Rayed Mediterranean limpet</name>
    <dbReference type="NCBI Taxonomy" id="87958"/>
    <lineage>
        <taxon>Eukaryota</taxon>
        <taxon>Metazoa</taxon>
        <taxon>Spiralia</taxon>
        <taxon>Lophotrochozoa</taxon>
        <taxon>Mollusca</taxon>
        <taxon>Gastropoda</taxon>
        <taxon>Patellogastropoda</taxon>
        <taxon>Patelloidea</taxon>
        <taxon>Patellidae</taxon>
        <taxon>Patella</taxon>
    </lineage>
</organism>
<feature type="coiled-coil region" evidence="1">
    <location>
        <begin position="81"/>
        <end position="145"/>
    </location>
</feature>
<protein>
    <submittedName>
        <fullName evidence="2">Uncharacterized protein</fullName>
    </submittedName>
</protein>